<comment type="caution">
    <text evidence="3">The sequence shown here is derived from an EMBL/GenBank/DDBJ whole genome shotgun (WGS) entry which is preliminary data.</text>
</comment>
<evidence type="ECO:0000256" key="1">
    <source>
        <dbReference type="SAM" id="MobiDB-lite"/>
    </source>
</evidence>
<dbReference type="Proteomes" id="UP001218218">
    <property type="component" value="Unassembled WGS sequence"/>
</dbReference>
<dbReference type="EMBL" id="JARIHO010000002">
    <property type="protein sequence ID" value="KAJ7367105.1"/>
    <property type="molecule type" value="Genomic_DNA"/>
</dbReference>
<evidence type="ECO:0000256" key="2">
    <source>
        <dbReference type="SAM" id="SignalP"/>
    </source>
</evidence>
<keyword evidence="2" id="KW-0732">Signal</keyword>
<feature type="chain" id="PRO_5041906641" evidence="2">
    <location>
        <begin position="19"/>
        <end position="249"/>
    </location>
</feature>
<evidence type="ECO:0000313" key="3">
    <source>
        <dbReference type="EMBL" id="KAJ7367105.1"/>
    </source>
</evidence>
<protein>
    <submittedName>
        <fullName evidence="3">Uncharacterized protein</fullName>
    </submittedName>
</protein>
<accession>A0AAD7ATA1</accession>
<sequence length="249" mass="25128">MSRLTILCLFMLFSVILAAPLDSRTVFAPPITSPTEQSVWKVGQTQTVTWDATGIPAGVMGKIQLGYLDPNSPGEHLSTILATGFNLTDEKVRITVPPVVTRSSYIVVLFGDSGNISPQFTIQGSSSSSASPSSASTSGSGVASSPASTPTGPVGSPSLSLTVTPSPPIATGSSGFSAPLSTPTAPLSPSSAPSAPVSSSSSLPASSAAAVTTSGIPSPSPSPNAGWSMNEFKTYQVMITPALALLLFI</sequence>
<feature type="signal peptide" evidence="2">
    <location>
        <begin position="1"/>
        <end position="18"/>
    </location>
</feature>
<proteinExistence type="predicted"/>
<organism evidence="3 4">
    <name type="scientific">Mycena albidolilacea</name>
    <dbReference type="NCBI Taxonomy" id="1033008"/>
    <lineage>
        <taxon>Eukaryota</taxon>
        <taxon>Fungi</taxon>
        <taxon>Dikarya</taxon>
        <taxon>Basidiomycota</taxon>
        <taxon>Agaricomycotina</taxon>
        <taxon>Agaricomycetes</taxon>
        <taxon>Agaricomycetidae</taxon>
        <taxon>Agaricales</taxon>
        <taxon>Marasmiineae</taxon>
        <taxon>Mycenaceae</taxon>
        <taxon>Mycena</taxon>
    </lineage>
</organism>
<dbReference type="AlphaFoldDB" id="A0AAD7ATA1"/>
<feature type="region of interest" description="Disordered" evidence="1">
    <location>
        <begin position="122"/>
        <end position="203"/>
    </location>
</feature>
<feature type="compositionally biased region" description="Low complexity" evidence="1">
    <location>
        <begin position="124"/>
        <end position="164"/>
    </location>
</feature>
<keyword evidence="4" id="KW-1185">Reference proteome</keyword>
<name>A0AAD7ATA1_9AGAR</name>
<gene>
    <name evidence="3" type="ORF">DFH08DRAFT_836562</name>
</gene>
<reference evidence="3" key="1">
    <citation type="submission" date="2023-03" db="EMBL/GenBank/DDBJ databases">
        <title>Massive genome expansion in bonnet fungi (Mycena s.s.) driven by repeated elements and novel gene families across ecological guilds.</title>
        <authorList>
            <consortium name="Lawrence Berkeley National Laboratory"/>
            <person name="Harder C.B."/>
            <person name="Miyauchi S."/>
            <person name="Viragh M."/>
            <person name="Kuo A."/>
            <person name="Thoen E."/>
            <person name="Andreopoulos B."/>
            <person name="Lu D."/>
            <person name="Skrede I."/>
            <person name="Drula E."/>
            <person name="Henrissat B."/>
            <person name="Morin E."/>
            <person name="Kohler A."/>
            <person name="Barry K."/>
            <person name="LaButti K."/>
            <person name="Morin E."/>
            <person name="Salamov A."/>
            <person name="Lipzen A."/>
            <person name="Mereny Z."/>
            <person name="Hegedus B."/>
            <person name="Baldrian P."/>
            <person name="Stursova M."/>
            <person name="Weitz H."/>
            <person name="Taylor A."/>
            <person name="Grigoriev I.V."/>
            <person name="Nagy L.G."/>
            <person name="Martin F."/>
            <person name="Kauserud H."/>
        </authorList>
    </citation>
    <scope>NUCLEOTIDE SEQUENCE</scope>
    <source>
        <strain evidence="3">CBHHK002</strain>
    </source>
</reference>
<feature type="compositionally biased region" description="Low complexity" evidence="1">
    <location>
        <begin position="177"/>
        <end position="203"/>
    </location>
</feature>
<evidence type="ECO:0000313" key="4">
    <source>
        <dbReference type="Proteomes" id="UP001218218"/>
    </source>
</evidence>